<dbReference type="PANTHER" id="PTHR46438:SF2">
    <property type="entry name" value="ALPHA_BETA-HYDROLASES SUPERFAMILY PROTEIN"/>
    <property type="match status" value="1"/>
</dbReference>
<dbReference type="Pfam" id="PF12146">
    <property type="entry name" value="Hydrolase_4"/>
    <property type="match status" value="1"/>
</dbReference>
<protein>
    <submittedName>
        <fullName evidence="2">Alpha/beta hydrolase</fullName>
    </submittedName>
</protein>
<evidence type="ECO:0000259" key="1">
    <source>
        <dbReference type="Pfam" id="PF12146"/>
    </source>
</evidence>
<accession>A0AAE4P297</accession>
<dbReference type="InterPro" id="IPR022742">
    <property type="entry name" value="Hydrolase_4"/>
</dbReference>
<evidence type="ECO:0000313" key="3">
    <source>
        <dbReference type="Proteomes" id="UP001189000"/>
    </source>
</evidence>
<dbReference type="AlphaFoldDB" id="A0AAE4P297"/>
<organism evidence="2 3">
    <name type="scientific">Elizabethkingia anophelis</name>
    <dbReference type="NCBI Taxonomy" id="1117645"/>
    <lineage>
        <taxon>Bacteria</taxon>
        <taxon>Pseudomonadati</taxon>
        <taxon>Bacteroidota</taxon>
        <taxon>Flavobacteriia</taxon>
        <taxon>Flavobacteriales</taxon>
        <taxon>Weeksellaceae</taxon>
        <taxon>Elizabethkingia</taxon>
    </lineage>
</organism>
<proteinExistence type="predicted"/>
<gene>
    <name evidence="2" type="ORF">CMU51_13715</name>
</gene>
<name>A0AAE4P297_9FLAO</name>
<evidence type="ECO:0000313" key="2">
    <source>
        <dbReference type="EMBL" id="MDV3665114.1"/>
    </source>
</evidence>
<sequence length="346" mass="39432">MKTMKNILALGIAFLAVKKINAQNEILQTSKINTEMKTYSSNSAWKELNALLPADFQIKDNYLPVEEVWEWKGNKIHLDRYPNPNAKYRIFLHHGVGTNGRQLNMIFGHKMAELGYDVVAIDNLGYGMTEVKQKNITYDDWIHCFTDFVNAETKRDYKKPVLYGLSAGGMICYNSACFMDEVSGIIGMCFLKNDDKTIGKETAKFGWANWLTFPIMNGLSKIGFKRAKIPMKAVSKMNYLTNNKQALKIFLKDDASAGASVQLQFMYEYAHYKLPIPVNQFDICPILLTQPEKDKWTPLHLSEITMKDIKAPYTVKILKDGGHYPMEETALKQLIGEADVFIKSLH</sequence>
<dbReference type="Gene3D" id="3.40.50.1820">
    <property type="entry name" value="alpha/beta hydrolase"/>
    <property type="match status" value="1"/>
</dbReference>
<dbReference type="Proteomes" id="UP001189000">
    <property type="component" value="Unassembled WGS sequence"/>
</dbReference>
<comment type="caution">
    <text evidence="2">The sequence shown here is derived from an EMBL/GenBank/DDBJ whole genome shotgun (WGS) entry which is preliminary data.</text>
</comment>
<keyword evidence="2" id="KW-0378">Hydrolase</keyword>
<feature type="domain" description="Serine aminopeptidase S33" evidence="1">
    <location>
        <begin position="86"/>
        <end position="329"/>
    </location>
</feature>
<dbReference type="PANTHER" id="PTHR46438">
    <property type="entry name" value="ALPHA/BETA-HYDROLASES SUPERFAMILY PROTEIN"/>
    <property type="match status" value="1"/>
</dbReference>
<dbReference type="InterPro" id="IPR029058">
    <property type="entry name" value="AB_hydrolase_fold"/>
</dbReference>
<dbReference type="SUPFAM" id="SSF53474">
    <property type="entry name" value="alpha/beta-Hydrolases"/>
    <property type="match status" value="1"/>
</dbReference>
<dbReference type="EMBL" id="NWGY01000013">
    <property type="protein sequence ID" value="MDV3665114.1"/>
    <property type="molecule type" value="Genomic_DNA"/>
</dbReference>
<dbReference type="GO" id="GO:0016787">
    <property type="term" value="F:hydrolase activity"/>
    <property type="evidence" value="ECO:0007669"/>
    <property type="project" value="UniProtKB-KW"/>
</dbReference>
<reference evidence="2" key="1">
    <citation type="submission" date="2023-02" db="EMBL/GenBank/DDBJ databases">
        <title>Elizabethkingia anophelis draft genomes.</title>
        <authorList>
            <person name="Nicholson A.C."/>
            <person name="Whitney A.M."/>
            <person name="Humrighouse B.W."/>
            <person name="Villarma A."/>
            <person name="Bell M."/>
            <person name="Mcquiston J."/>
        </authorList>
    </citation>
    <scope>NUCLEOTIDE SEQUENCE</scope>
    <source>
        <strain evidence="2">B4955</strain>
    </source>
</reference>